<sequence length="401" mass="40897">MSMPRAVRHINEVRTLEALFRAGPMSRAELARDLGLTRSTASSIVAGLVREGFVAEAAEPMERDGRTGRPGTQVRLNPGHAVFLGADIGVGRCTVVALDLEARVVARAARPFDPAGAGPEAVADALAALIRGVVAALADPAALRGLGVAVPGLMDRDGTLLRAPILRWAHVPILRLIAERLPELGPIAAENDANAFAAAELYRAGRAAPREALYVVLDAGVGGGLVSEGRLLRGQEGYAGEIGHVFVGDGGFAEADTLPGALESFVGRAAVLARHRAHGGAAETIEALLAALDAGEAAAAATLADWSHYLGRGLATLVSVLNPGAIVLGGAVAPLFSRAEAAVTASLRRHLLPGHPIPSLALSPLGPDGPAVGAACLLHQRLLTIDEGLVFGTRGETAGGG</sequence>
<dbReference type="InterPro" id="IPR043129">
    <property type="entry name" value="ATPase_NBD"/>
</dbReference>
<keyword evidence="4" id="KW-1185">Reference proteome</keyword>
<dbReference type="PROSITE" id="PS01125">
    <property type="entry name" value="ROK"/>
    <property type="match status" value="1"/>
</dbReference>
<dbReference type="GO" id="GO:0016301">
    <property type="term" value="F:kinase activity"/>
    <property type="evidence" value="ECO:0007669"/>
    <property type="project" value="UniProtKB-KW"/>
</dbReference>
<dbReference type="PANTHER" id="PTHR18964">
    <property type="entry name" value="ROK (REPRESSOR, ORF, KINASE) FAMILY"/>
    <property type="match status" value="1"/>
</dbReference>
<organism evidence="3 4">
    <name type="scientific">Labrys wisconsinensis</name>
    <dbReference type="NCBI Taxonomy" id="425677"/>
    <lineage>
        <taxon>Bacteria</taxon>
        <taxon>Pseudomonadati</taxon>
        <taxon>Pseudomonadota</taxon>
        <taxon>Alphaproteobacteria</taxon>
        <taxon>Hyphomicrobiales</taxon>
        <taxon>Xanthobacteraceae</taxon>
        <taxon>Labrys</taxon>
    </lineage>
</organism>
<dbReference type="InterPro" id="IPR000600">
    <property type="entry name" value="ROK"/>
</dbReference>
<dbReference type="Gene3D" id="3.30.420.40">
    <property type="match status" value="2"/>
</dbReference>
<keyword evidence="3" id="KW-0418">Kinase</keyword>
<dbReference type="InterPro" id="IPR000835">
    <property type="entry name" value="HTH_MarR-typ"/>
</dbReference>
<evidence type="ECO:0000259" key="2">
    <source>
        <dbReference type="Pfam" id="PF12802"/>
    </source>
</evidence>
<keyword evidence="3" id="KW-0808">Transferase</keyword>
<comment type="caution">
    <text evidence="3">The sequence shown here is derived from an EMBL/GenBank/DDBJ whole genome shotgun (WGS) entry which is preliminary data.</text>
</comment>
<dbReference type="InterPro" id="IPR036388">
    <property type="entry name" value="WH-like_DNA-bd_sf"/>
</dbReference>
<comment type="similarity">
    <text evidence="1">Belongs to the ROK (NagC/XylR) family.</text>
</comment>
<dbReference type="InterPro" id="IPR049874">
    <property type="entry name" value="ROK_cs"/>
</dbReference>
<feature type="domain" description="HTH marR-type" evidence="2">
    <location>
        <begin position="11"/>
        <end position="61"/>
    </location>
</feature>
<protein>
    <submittedName>
        <fullName evidence="3">NBD/HSP70 family sugar kinase</fullName>
    </submittedName>
</protein>
<dbReference type="PANTHER" id="PTHR18964:SF149">
    <property type="entry name" value="BIFUNCTIONAL UDP-N-ACETYLGLUCOSAMINE 2-EPIMERASE_N-ACETYLMANNOSAMINE KINASE"/>
    <property type="match status" value="1"/>
</dbReference>
<evidence type="ECO:0000313" key="3">
    <source>
        <dbReference type="EMBL" id="MDQ0474546.1"/>
    </source>
</evidence>
<reference evidence="3 4" key="1">
    <citation type="submission" date="2023-07" db="EMBL/GenBank/DDBJ databases">
        <title>Genomic Encyclopedia of Type Strains, Phase IV (KMG-IV): sequencing the most valuable type-strain genomes for metagenomic binning, comparative biology and taxonomic classification.</title>
        <authorList>
            <person name="Goeker M."/>
        </authorList>
    </citation>
    <scope>NUCLEOTIDE SEQUENCE [LARGE SCALE GENOMIC DNA]</scope>
    <source>
        <strain evidence="3 4">DSM 19619</strain>
    </source>
</reference>
<dbReference type="Pfam" id="PF00480">
    <property type="entry name" value="ROK"/>
    <property type="match status" value="1"/>
</dbReference>
<accession>A0ABU0JJT1</accession>
<evidence type="ECO:0000256" key="1">
    <source>
        <dbReference type="ARBA" id="ARBA00006479"/>
    </source>
</evidence>
<dbReference type="Gene3D" id="1.10.10.10">
    <property type="entry name" value="Winged helix-like DNA-binding domain superfamily/Winged helix DNA-binding domain"/>
    <property type="match status" value="1"/>
</dbReference>
<proteinExistence type="inferred from homology"/>
<dbReference type="SUPFAM" id="SSF46785">
    <property type="entry name" value="Winged helix' DNA-binding domain"/>
    <property type="match status" value="1"/>
</dbReference>
<dbReference type="Pfam" id="PF12802">
    <property type="entry name" value="MarR_2"/>
    <property type="match status" value="1"/>
</dbReference>
<dbReference type="InterPro" id="IPR036390">
    <property type="entry name" value="WH_DNA-bd_sf"/>
</dbReference>
<evidence type="ECO:0000313" key="4">
    <source>
        <dbReference type="Proteomes" id="UP001242480"/>
    </source>
</evidence>
<dbReference type="EMBL" id="JAUSVX010000024">
    <property type="protein sequence ID" value="MDQ0474546.1"/>
    <property type="molecule type" value="Genomic_DNA"/>
</dbReference>
<name>A0ABU0JJT1_9HYPH</name>
<dbReference type="Proteomes" id="UP001242480">
    <property type="component" value="Unassembled WGS sequence"/>
</dbReference>
<gene>
    <name evidence="3" type="ORF">QO011_007587</name>
</gene>
<dbReference type="RefSeq" id="WP_307284346.1">
    <property type="nucleotide sequence ID" value="NZ_JAUSVX010000024.1"/>
</dbReference>
<dbReference type="SUPFAM" id="SSF53067">
    <property type="entry name" value="Actin-like ATPase domain"/>
    <property type="match status" value="1"/>
</dbReference>